<name>A0A833W5T7_9HYME</name>
<accession>A0A833W5T7</accession>
<reference evidence="2" key="1">
    <citation type="submission" date="2019-11" db="EMBL/GenBank/DDBJ databases">
        <title>The nuclear and mitochondrial genomes of Frieseomelitta varia - a highly eusocial stingless bee (Meliponini) with a permanently sterile worker caste.</title>
        <authorList>
            <person name="Freitas F.C.P."/>
            <person name="Lourenco A.P."/>
            <person name="Nunes F.M.F."/>
            <person name="Paschoal A.R."/>
            <person name="Abreu F.C.P."/>
            <person name="Barbin F.O."/>
            <person name="Bataglia L."/>
            <person name="Cardoso-Junior C.A.M."/>
            <person name="Cervoni M.S."/>
            <person name="Silva S.R."/>
            <person name="Dalarmi F."/>
            <person name="Del Lama M.A."/>
            <person name="Depintor T.S."/>
            <person name="Ferreira K.M."/>
            <person name="Goria P.S."/>
            <person name="Jaskot M.C."/>
            <person name="Lago D.C."/>
            <person name="Luna-Lucena D."/>
            <person name="Moda L.M."/>
            <person name="Nascimento L."/>
            <person name="Pedrino M."/>
            <person name="Rabico F.O."/>
            <person name="Sanches F.C."/>
            <person name="Santos D.E."/>
            <person name="Santos C.G."/>
            <person name="Vieira J."/>
            <person name="Lopes T.F."/>
            <person name="Barchuk A.R."/>
            <person name="Hartfelder K."/>
            <person name="Simoes Z.L.P."/>
            <person name="Bitondi M.M.G."/>
            <person name="Pinheiro D.G."/>
        </authorList>
    </citation>
    <scope>NUCLEOTIDE SEQUENCE</scope>
    <source>
        <strain evidence="2">USP_RPSP 00005682</strain>
        <tissue evidence="2">Whole individual</tissue>
    </source>
</reference>
<keyword evidence="3" id="KW-1185">Reference proteome</keyword>
<keyword evidence="1" id="KW-0732">Signal</keyword>
<dbReference type="AlphaFoldDB" id="A0A833W5T7"/>
<sequence length="118" mass="12465">MKLLYLLVLVALLVDYIHTLSLAASEENRPFITRNDKTDEANLTRIRRVALLKLPLLAGATVIGKKALLLGGATVGAKALVGAGILGAGLYKANYYGGGYGGGYANYYYVPSAASSWV</sequence>
<protein>
    <submittedName>
        <fullName evidence="2">Uncharacterized protein</fullName>
    </submittedName>
</protein>
<organism evidence="2 3">
    <name type="scientific">Frieseomelitta varia</name>
    <dbReference type="NCBI Taxonomy" id="561572"/>
    <lineage>
        <taxon>Eukaryota</taxon>
        <taxon>Metazoa</taxon>
        <taxon>Ecdysozoa</taxon>
        <taxon>Arthropoda</taxon>
        <taxon>Hexapoda</taxon>
        <taxon>Insecta</taxon>
        <taxon>Pterygota</taxon>
        <taxon>Neoptera</taxon>
        <taxon>Endopterygota</taxon>
        <taxon>Hymenoptera</taxon>
        <taxon>Apocrita</taxon>
        <taxon>Aculeata</taxon>
        <taxon>Apoidea</taxon>
        <taxon>Anthophila</taxon>
        <taxon>Apidae</taxon>
        <taxon>Frieseomelitta</taxon>
    </lineage>
</organism>
<dbReference type="Proteomes" id="UP000655588">
    <property type="component" value="Unassembled WGS sequence"/>
</dbReference>
<evidence type="ECO:0000313" key="3">
    <source>
        <dbReference type="Proteomes" id="UP000655588"/>
    </source>
</evidence>
<feature type="signal peptide" evidence="1">
    <location>
        <begin position="1"/>
        <end position="19"/>
    </location>
</feature>
<evidence type="ECO:0000313" key="2">
    <source>
        <dbReference type="EMBL" id="KAF3421888.1"/>
    </source>
</evidence>
<gene>
    <name evidence="2" type="ORF">E2986_12732</name>
</gene>
<evidence type="ECO:0000256" key="1">
    <source>
        <dbReference type="SAM" id="SignalP"/>
    </source>
</evidence>
<proteinExistence type="predicted"/>
<comment type="caution">
    <text evidence="2">The sequence shown here is derived from an EMBL/GenBank/DDBJ whole genome shotgun (WGS) entry which is preliminary data.</text>
</comment>
<feature type="chain" id="PRO_5032940750" evidence="1">
    <location>
        <begin position="20"/>
        <end position="118"/>
    </location>
</feature>
<dbReference type="EMBL" id="WNWW01000800">
    <property type="protein sequence ID" value="KAF3421888.1"/>
    <property type="molecule type" value="Genomic_DNA"/>
</dbReference>